<organism evidence="2 3">
    <name type="scientific">Flavobacterium hydrocarbonoxydans</name>
    <dbReference type="NCBI Taxonomy" id="2683249"/>
    <lineage>
        <taxon>Bacteria</taxon>
        <taxon>Pseudomonadati</taxon>
        <taxon>Bacteroidota</taxon>
        <taxon>Flavobacteriia</taxon>
        <taxon>Flavobacteriales</taxon>
        <taxon>Flavobacteriaceae</taxon>
        <taxon>Flavobacterium</taxon>
    </lineage>
</organism>
<comment type="caution">
    <text evidence="2">The sequence shown here is derived from an EMBL/GenBank/DDBJ whole genome shotgun (WGS) entry which is preliminary data.</text>
</comment>
<feature type="chain" id="PRO_5026025070" evidence="1">
    <location>
        <begin position="26"/>
        <end position="140"/>
    </location>
</feature>
<dbReference type="EMBL" id="WSTB01000002">
    <property type="protein sequence ID" value="MWB93754.1"/>
    <property type="molecule type" value="Genomic_DNA"/>
</dbReference>
<sequence length="140" mass="15551">MAPTFKKYIIYIIFLVSPITFNALAQSTAKEPIVLESTFGAVIQPSATNQTDIATVSVANLDIISNQNIVELSIPKDGFTITSGKDNSDPTVENCDGSTEKTAYSELARTIIENYKYDFSESFIYILFFEDIDLARKRTT</sequence>
<gene>
    <name evidence="2" type="ORF">GON26_05235</name>
</gene>
<keyword evidence="3" id="KW-1185">Reference proteome</keyword>
<dbReference type="RefSeq" id="WP_160373673.1">
    <property type="nucleotide sequence ID" value="NZ_WSTB01000002.1"/>
</dbReference>
<dbReference type="AlphaFoldDB" id="A0A6I4NRJ1"/>
<evidence type="ECO:0000313" key="3">
    <source>
        <dbReference type="Proteomes" id="UP000471501"/>
    </source>
</evidence>
<keyword evidence="1" id="KW-0732">Signal</keyword>
<name>A0A6I4NRJ1_9FLAO</name>
<evidence type="ECO:0000313" key="2">
    <source>
        <dbReference type="EMBL" id="MWB93754.1"/>
    </source>
</evidence>
<feature type="signal peptide" evidence="1">
    <location>
        <begin position="1"/>
        <end position="25"/>
    </location>
</feature>
<proteinExistence type="predicted"/>
<accession>A0A6I4NRJ1</accession>
<evidence type="ECO:0000256" key="1">
    <source>
        <dbReference type="SAM" id="SignalP"/>
    </source>
</evidence>
<dbReference type="Proteomes" id="UP000471501">
    <property type="component" value="Unassembled WGS sequence"/>
</dbReference>
<protein>
    <submittedName>
        <fullName evidence="2">Uncharacterized protein</fullName>
    </submittedName>
</protein>
<reference evidence="2 3" key="1">
    <citation type="submission" date="2019-12" db="EMBL/GenBank/DDBJ databases">
        <authorList>
            <person name="Kim Y.S."/>
        </authorList>
    </citation>
    <scope>NUCLEOTIDE SEQUENCE [LARGE SCALE GENOMIC DNA]</scope>
    <source>
        <strain evidence="2 3">GA093</strain>
    </source>
</reference>